<keyword evidence="1" id="KW-0812">Transmembrane</keyword>
<keyword evidence="1" id="KW-0472">Membrane</keyword>
<keyword evidence="1" id="KW-1133">Transmembrane helix</keyword>
<dbReference type="SUPFAM" id="SSF56281">
    <property type="entry name" value="Metallo-hydrolase/oxidoreductase"/>
    <property type="match status" value="1"/>
</dbReference>
<evidence type="ECO:0000259" key="2">
    <source>
        <dbReference type="Pfam" id="PF12706"/>
    </source>
</evidence>
<dbReference type="PIRSF" id="PIRSF038896">
    <property type="entry name" value="NAPE-PLD"/>
    <property type="match status" value="1"/>
</dbReference>
<evidence type="ECO:0000313" key="3">
    <source>
        <dbReference type="EMBL" id="OXA88807.1"/>
    </source>
</evidence>
<proteinExistence type="predicted"/>
<accession>A0ABX4C7B3</accession>
<feature type="transmembrane region" description="Helical" evidence="1">
    <location>
        <begin position="12"/>
        <end position="31"/>
    </location>
</feature>
<gene>
    <name evidence="3" type="ORF">B0A62_21440</name>
</gene>
<evidence type="ECO:0000256" key="1">
    <source>
        <dbReference type="SAM" id="Phobius"/>
    </source>
</evidence>
<dbReference type="PANTHER" id="PTHR15032:SF4">
    <property type="entry name" value="N-ACYL-PHOSPHATIDYLETHANOLAMINE-HYDROLYZING PHOSPHOLIPASE D"/>
    <property type="match status" value="1"/>
</dbReference>
<organism evidence="3 4">
    <name type="scientific">Flavobacterium hydatis</name>
    <name type="common">Cytophaga aquatilis</name>
    <dbReference type="NCBI Taxonomy" id="991"/>
    <lineage>
        <taxon>Bacteria</taxon>
        <taxon>Pseudomonadati</taxon>
        <taxon>Bacteroidota</taxon>
        <taxon>Flavobacteriia</taxon>
        <taxon>Flavobacteriales</taxon>
        <taxon>Flavobacteriaceae</taxon>
        <taxon>Flavobacterium</taxon>
    </lineage>
</organism>
<dbReference type="InterPro" id="IPR036866">
    <property type="entry name" value="RibonucZ/Hydroxyglut_hydro"/>
</dbReference>
<dbReference type="Proteomes" id="UP000198424">
    <property type="component" value="Unassembled WGS sequence"/>
</dbReference>
<keyword evidence="4" id="KW-1185">Reference proteome</keyword>
<feature type="domain" description="Metallo-beta-lactamase" evidence="2">
    <location>
        <begin position="127"/>
        <end position="321"/>
    </location>
</feature>
<evidence type="ECO:0000313" key="4">
    <source>
        <dbReference type="Proteomes" id="UP000198424"/>
    </source>
</evidence>
<dbReference type="InterPro" id="IPR001279">
    <property type="entry name" value="Metallo-B-lactamas"/>
</dbReference>
<dbReference type="InterPro" id="IPR024884">
    <property type="entry name" value="NAPE-PLD"/>
</dbReference>
<dbReference type="EMBL" id="MUGY01000032">
    <property type="protein sequence ID" value="OXA88807.1"/>
    <property type="molecule type" value="Genomic_DNA"/>
</dbReference>
<protein>
    <submittedName>
        <fullName evidence="3">MBL fold metallo-hydrolase</fullName>
    </submittedName>
</protein>
<reference evidence="3 4" key="1">
    <citation type="submission" date="2016-11" db="EMBL/GenBank/DDBJ databases">
        <title>Whole genomes of Flavobacteriaceae.</title>
        <authorList>
            <person name="Stine C."/>
            <person name="Li C."/>
            <person name="Tadesse D."/>
        </authorList>
    </citation>
    <scope>NUCLEOTIDE SEQUENCE [LARGE SCALE GENOMIC DNA]</scope>
    <source>
        <strain evidence="3 4">ATCC 29551</strain>
    </source>
</reference>
<dbReference type="Pfam" id="PF12706">
    <property type="entry name" value="Lactamase_B_2"/>
    <property type="match status" value="1"/>
</dbReference>
<name>A0ABX4C7B3_FLAHY</name>
<comment type="caution">
    <text evidence="3">The sequence shown here is derived from an EMBL/GenBank/DDBJ whole genome shotgun (WGS) entry which is preliminary data.</text>
</comment>
<sequence length="376" mass="42749">MKRFLKIIKRIMIITISILVLLTLVTFLYMMHPKFGKAPEGNRLELIQKSSNYSDGKFQNTHDTPNLTNGYSFGGILYDQLFGKHPRREPVDSIPSIKTDLHNLSPDADVLVWFGHSSYFMQIDGKRFLVDPVFSGNASPLPGTVTAFKGTNNYTADDMPIIDYLFISHDHYDHLDYETIVALRSKVKKVVCGLGVGAHFERWGYPTDKIIEKDWNETIALEDGFKVHTTPARHFSGRGFSKNNTLWLSYVLQTPNIKIYIGGDSGYDTHFAEIGKQFGPIDFAILENGQYNLAWEAIHMLPEQVLKAAQELKAKRLFPVHSSKFKLAMHSWDDPLEKLSTLSKEAHLPLVTPMIGEIVNLNDSTQVFKEWWKGVN</sequence>
<dbReference type="PANTHER" id="PTHR15032">
    <property type="entry name" value="N-ACYL-PHOSPHATIDYLETHANOLAMINE-HYDROLYZING PHOSPHOLIPASE D"/>
    <property type="match status" value="1"/>
</dbReference>
<dbReference type="Gene3D" id="3.60.15.10">
    <property type="entry name" value="Ribonuclease Z/Hydroxyacylglutathione hydrolase-like"/>
    <property type="match status" value="1"/>
</dbReference>